<feature type="domain" description="Peptidase C39-like" evidence="1">
    <location>
        <begin position="42"/>
        <end position="234"/>
    </location>
</feature>
<dbReference type="AlphaFoldDB" id="H2CKL4"/>
<name>H2CKL4_9LEPT</name>
<dbReference type="Gene3D" id="3.90.70.10">
    <property type="entry name" value="Cysteine proteinases"/>
    <property type="match status" value="1"/>
</dbReference>
<sequence>MRGVRDAVRPVLIALDFLAQWRKSYLRRYEDIVKRKQSEDPLDVRISTQPDDTTCGITCLHAVYSFYEKSPPPIGDLAREVLFLKEGGTLAVMLANHALSRGYRATIFTYNLKIFDPTWFQKGVDIAAKLQAQAKVKRSHSKIQQATPQYLKFLEAGGRLRFQNLSASLLRSIFKRRLPIITGLSATYLNGSMRERADDADTVVDDDIGGDPSGHFVVLSGYDRNGRIVVKDPYPLHPGMKDNTYTVGAGRLINAIMLGIVTFDANLLILEK</sequence>
<gene>
    <name evidence="2" type="ORF">Lepil_0362</name>
</gene>
<dbReference type="STRING" id="183.GCA_002009735_01136"/>
<dbReference type="Proteomes" id="UP000005737">
    <property type="component" value="Unassembled WGS sequence"/>
</dbReference>
<dbReference type="HOGENOM" id="CLU_076551_0_0_12"/>
<evidence type="ECO:0000313" key="2">
    <source>
        <dbReference type="EMBL" id="EHQ05069.1"/>
    </source>
</evidence>
<evidence type="ECO:0000313" key="3">
    <source>
        <dbReference type="Proteomes" id="UP000005737"/>
    </source>
</evidence>
<dbReference type="EMBL" id="JH597773">
    <property type="protein sequence ID" value="EHQ05069.1"/>
    <property type="molecule type" value="Genomic_DNA"/>
</dbReference>
<organism evidence="2 3">
    <name type="scientific">Leptonema illini DSM 21528</name>
    <dbReference type="NCBI Taxonomy" id="929563"/>
    <lineage>
        <taxon>Bacteria</taxon>
        <taxon>Pseudomonadati</taxon>
        <taxon>Spirochaetota</taxon>
        <taxon>Spirochaetia</taxon>
        <taxon>Leptospirales</taxon>
        <taxon>Leptospiraceae</taxon>
        <taxon>Leptonema</taxon>
    </lineage>
</organism>
<keyword evidence="3" id="KW-1185">Reference proteome</keyword>
<evidence type="ECO:0000259" key="1">
    <source>
        <dbReference type="Pfam" id="PF13529"/>
    </source>
</evidence>
<dbReference type="InterPro" id="IPR039564">
    <property type="entry name" value="Peptidase_C39-like"/>
</dbReference>
<proteinExistence type="predicted"/>
<reference evidence="2 3" key="1">
    <citation type="submission" date="2011-10" db="EMBL/GenBank/DDBJ databases">
        <title>The Improved High-Quality Draft genome of Leptonema illini DSM 21528.</title>
        <authorList>
            <consortium name="US DOE Joint Genome Institute (JGI-PGF)"/>
            <person name="Lucas S."/>
            <person name="Copeland A."/>
            <person name="Lapidus A."/>
            <person name="Glavina del Rio T."/>
            <person name="Dalin E."/>
            <person name="Tice H."/>
            <person name="Bruce D."/>
            <person name="Goodwin L."/>
            <person name="Pitluck S."/>
            <person name="Peters L."/>
            <person name="Mikhailova N."/>
            <person name="Held B."/>
            <person name="Kyrpides N."/>
            <person name="Mavromatis K."/>
            <person name="Ivanova N."/>
            <person name="Markowitz V."/>
            <person name="Cheng J.-F."/>
            <person name="Hugenholtz P."/>
            <person name="Woyke T."/>
            <person name="Wu D."/>
            <person name="Gronow S."/>
            <person name="Wellnitz S."/>
            <person name="Brambilla E.-M."/>
            <person name="Klenk H.-P."/>
            <person name="Eisen J.A."/>
        </authorList>
    </citation>
    <scope>NUCLEOTIDE SEQUENCE [LARGE SCALE GENOMIC DNA]</scope>
    <source>
        <strain evidence="2 3">DSM 21528</strain>
    </source>
</reference>
<dbReference type="Pfam" id="PF13529">
    <property type="entry name" value="Peptidase_C39_2"/>
    <property type="match status" value="1"/>
</dbReference>
<protein>
    <recommendedName>
        <fullName evidence="1">Peptidase C39-like domain-containing protein</fullName>
    </recommendedName>
</protein>
<accession>H2CKL4</accession>